<reference evidence="4" key="1">
    <citation type="submission" date="2016-10" db="EMBL/GenBank/DDBJ databases">
        <authorList>
            <person name="Varghese N."/>
            <person name="Submissions S."/>
        </authorList>
    </citation>
    <scope>NUCLEOTIDE SEQUENCE [LARGE SCALE GENOMIC DNA]</scope>
    <source>
        <strain evidence="4">DSM 45004</strain>
    </source>
</reference>
<evidence type="ECO:0000313" key="4">
    <source>
        <dbReference type="Proteomes" id="UP000198716"/>
    </source>
</evidence>
<dbReference type="Pfam" id="PF14016">
    <property type="entry name" value="DUF4232"/>
    <property type="match status" value="1"/>
</dbReference>
<keyword evidence="4" id="KW-1185">Reference proteome</keyword>
<evidence type="ECO:0000313" key="3">
    <source>
        <dbReference type="EMBL" id="SFE32356.1"/>
    </source>
</evidence>
<dbReference type="Proteomes" id="UP000198716">
    <property type="component" value="Unassembled WGS sequence"/>
</dbReference>
<dbReference type="InterPro" id="IPR025326">
    <property type="entry name" value="DUF4232"/>
</dbReference>
<sequence>MSIRAIMTTMSPRWIVTLFPLVMAVLVTGCAARPTQPVGEASSGPSSAASIPTTSAVEDSAGTGVGSAPSSTPTNSSASDCPETGVRLTTDLVEVAMGLRLMHVELTNCGDRPYTLNGYPRVRVLDEQRRTLDVRVERGSADIAIVDGFDTPPEAITVRPGERAEAQLMWRNTHASMNAPQVGEYLRIAPARGRPWQPVIPVGRERNSSGQDSDQITVNLGSTGELGVRAWFR</sequence>
<accession>A0A1I1ZKX0</accession>
<feature type="compositionally biased region" description="Low complexity" evidence="1">
    <location>
        <begin position="41"/>
        <end position="56"/>
    </location>
</feature>
<dbReference type="AlphaFoldDB" id="A0A1I1ZKX0"/>
<dbReference type="EMBL" id="FOMZ01000011">
    <property type="protein sequence ID" value="SFE32356.1"/>
    <property type="molecule type" value="Genomic_DNA"/>
</dbReference>
<feature type="domain" description="DUF4232" evidence="2">
    <location>
        <begin position="81"/>
        <end position="218"/>
    </location>
</feature>
<proteinExistence type="predicted"/>
<protein>
    <recommendedName>
        <fullName evidence="2">DUF4232 domain-containing protein</fullName>
    </recommendedName>
</protein>
<dbReference type="PROSITE" id="PS51257">
    <property type="entry name" value="PROKAR_LIPOPROTEIN"/>
    <property type="match status" value="1"/>
</dbReference>
<gene>
    <name evidence="3" type="ORF">SAMN04487819_11120</name>
</gene>
<organism evidence="3 4">
    <name type="scientific">Actinopolyspora alba</name>
    <dbReference type="NCBI Taxonomy" id="673379"/>
    <lineage>
        <taxon>Bacteria</taxon>
        <taxon>Bacillati</taxon>
        <taxon>Actinomycetota</taxon>
        <taxon>Actinomycetes</taxon>
        <taxon>Actinopolysporales</taxon>
        <taxon>Actinopolysporaceae</taxon>
        <taxon>Actinopolyspora</taxon>
        <taxon>Actinopolyspora alba group</taxon>
    </lineage>
</organism>
<feature type="compositionally biased region" description="Low complexity" evidence="1">
    <location>
        <begin position="67"/>
        <end position="79"/>
    </location>
</feature>
<evidence type="ECO:0000256" key="1">
    <source>
        <dbReference type="SAM" id="MobiDB-lite"/>
    </source>
</evidence>
<evidence type="ECO:0000259" key="2">
    <source>
        <dbReference type="Pfam" id="PF14016"/>
    </source>
</evidence>
<feature type="region of interest" description="Disordered" evidence="1">
    <location>
        <begin position="36"/>
        <end position="84"/>
    </location>
</feature>
<name>A0A1I1ZKX0_9ACTN</name>